<evidence type="ECO:0000256" key="1">
    <source>
        <dbReference type="SAM" id="Phobius"/>
    </source>
</evidence>
<protein>
    <submittedName>
        <fullName evidence="3">DgyrCDS14117</fullName>
    </submittedName>
</protein>
<dbReference type="Pfam" id="PF05050">
    <property type="entry name" value="Methyltransf_21"/>
    <property type="match status" value="1"/>
</dbReference>
<dbReference type="EMBL" id="CAJFCJ010000030">
    <property type="protein sequence ID" value="CAD5125937.1"/>
    <property type="molecule type" value="Genomic_DNA"/>
</dbReference>
<keyword evidence="1" id="KW-0812">Transmembrane</keyword>
<proteinExistence type="predicted"/>
<dbReference type="PANTHER" id="PTHR34203:SF15">
    <property type="entry name" value="SLL1173 PROTEIN"/>
    <property type="match status" value="1"/>
</dbReference>
<dbReference type="OrthoDB" id="430136at2759"/>
<organism evidence="3 4">
    <name type="scientific">Dimorphilus gyrociliatus</name>
    <dbReference type="NCBI Taxonomy" id="2664684"/>
    <lineage>
        <taxon>Eukaryota</taxon>
        <taxon>Metazoa</taxon>
        <taxon>Spiralia</taxon>
        <taxon>Lophotrochozoa</taxon>
        <taxon>Annelida</taxon>
        <taxon>Polychaeta</taxon>
        <taxon>Polychaeta incertae sedis</taxon>
        <taxon>Dinophilidae</taxon>
        <taxon>Dimorphilus</taxon>
    </lineage>
</organism>
<keyword evidence="1" id="KW-1133">Transmembrane helix</keyword>
<evidence type="ECO:0000259" key="2">
    <source>
        <dbReference type="Pfam" id="PF05050"/>
    </source>
</evidence>
<keyword evidence="1" id="KW-0472">Membrane</keyword>
<gene>
    <name evidence="3" type="ORF">DGYR_LOCUS13231</name>
</gene>
<name>A0A7I8WCQ9_9ANNE</name>
<keyword evidence="4" id="KW-1185">Reference proteome</keyword>
<comment type="caution">
    <text evidence="3">The sequence shown here is derived from an EMBL/GenBank/DDBJ whole genome shotgun (WGS) entry which is preliminary data.</text>
</comment>
<dbReference type="PANTHER" id="PTHR34203">
    <property type="entry name" value="METHYLTRANSFERASE, FKBM FAMILY PROTEIN"/>
    <property type="match status" value="1"/>
</dbReference>
<dbReference type="SUPFAM" id="SSF53335">
    <property type="entry name" value="S-adenosyl-L-methionine-dependent methyltransferases"/>
    <property type="match status" value="1"/>
</dbReference>
<feature type="transmembrane region" description="Helical" evidence="1">
    <location>
        <begin position="7"/>
        <end position="27"/>
    </location>
</feature>
<dbReference type="InterPro" id="IPR052514">
    <property type="entry name" value="SAM-dependent_MTase"/>
</dbReference>
<sequence length="312" mass="35850">MAFNSILTWKFLCICMVGLSILALVSFPPRNPIPTTTLIFGSDRSSRVKTFDLTSRNNEVYQCLPLVQADMAKMCLYNESYISSLLRNNNKHIFDKENFDTLSKLLQSNPDAGFIDIGANLGLYTIFVSKLYQRRVVAVEPFPPVIKRFQKSLQINGLTDYVTLITNPISDSRKTKFFHLQKGNVGQNKLATAYERSNKPMLRVETIVMDDIVRFIPFKSAIMKIDVEGEESRAFSEASELITRIDVVAILMEWRHVKLRQDGNSVQLMSKFLYLMTTNDYLPYSMTQQPLSYGSWDKWPIDVVFKKRSISF</sequence>
<evidence type="ECO:0000313" key="3">
    <source>
        <dbReference type="EMBL" id="CAD5125937.1"/>
    </source>
</evidence>
<dbReference type="InterPro" id="IPR029063">
    <property type="entry name" value="SAM-dependent_MTases_sf"/>
</dbReference>
<dbReference type="Gene3D" id="3.40.50.150">
    <property type="entry name" value="Vaccinia Virus protein VP39"/>
    <property type="match status" value="1"/>
</dbReference>
<evidence type="ECO:0000313" key="4">
    <source>
        <dbReference type="Proteomes" id="UP000549394"/>
    </source>
</evidence>
<accession>A0A7I8WCQ9</accession>
<dbReference type="InterPro" id="IPR006342">
    <property type="entry name" value="FkbM_mtfrase"/>
</dbReference>
<dbReference type="Proteomes" id="UP000549394">
    <property type="component" value="Unassembled WGS sequence"/>
</dbReference>
<dbReference type="CDD" id="cd02440">
    <property type="entry name" value="AdoMet_MTases"/>
    <property type="match status" value="1"/>
</dbReference>
<feature type="domain" description="Methyltransferase FkbM" evidence="2">
    <location>
        <begin position="116"/>
        <end position="273"/>
    </location>
</feature>
<reference evidence="3 4" key="1">
    <citation type="submission" date="2020-08" db="EMBL/GenBank/DDBJ databases">
        <authorList>
            <person name="Hejnol A."/>
        </authorList>
    </citation>
    <scope>NUCLEOTIDE SEQUENCE [LARGE SCALE GENOMIC DNA]</scope>
</reference>
<dbReference type="NCBIfam" id="TIGR01444">
    <property type="entry name" value="fkbM_fam"/>
    <property type="match status" value="1"/>
</dbReference>
<dbReference type="AlphaFoldDB" id="A0A7I8WCQ9"/>